<reference evidence="1" key="1">
    <citation type="submission" date="2022-10" db="EMBL/GenBank/DDBJ databases">
        <authorList>
            <person name="Chen Y."/>
            <person name="Dougan E. K."/>
            <person name="Chan C."/>
            <person name="Rhodes N."/>
            <person name="Thang M."/>
        </authorList>
    </citation>
    <scope>NUCLEOTIDE SEQUENCE</scope>
</reference>
<gene>
    <name evidence="1" type="ORF">C1SCF055_LOCUS16044</name>
</gene>
<evidence type="ECO:0000313" key="2">
    <source>
        <dbReference type="EMBL" id="CAL1142306.1"/>
    </source>
</evidence>
<dbReference type="AlphaFoldDB" id="A0A9P1CER7"/>
<evidence type="ECO:0000313" key="1">
    <source>
        <dbReference type="EMBL" id="CAI3988931.1"/>
    </source>
</evidence>
<evidence type="ECO:0000313" key="3">
    <source>
        <dbReference type="EMBL" id="CAL4776243.1"/>
    </source>
</evidence>
<evidence type="ECO:0000313" key="4">
    <source>
        <dbReference type="Proteomes" id="UP001152797"/>
    </source>
</evidence>
<feature type="non-terminal residue" evidence="1">
    <location>
        <position position="90"/>
    </location>
</feature>
<dbReference type="EMBL" id="CAMXCT010001315">
    <property type="protein sequence ID" value="CAI3988931.1"/>
    <property type="molecule type" value="Genomic_DNA"/>
</dbReference>
<reference evidence="2" key="2">
    <citation type="submission" date="2024-04" db="EMBL/GenBank/DDBJ databases">
        <authorList>
            <person name="Chen Y."/>
            <person name="Shah S."/>
            <person name="Dougan E. K."/>
            <person name="Thang M."/>
            <person name="Chan C."/>
        </authorList>
    </citation>
    <scope>NUCLEOTIDE SEQUENCE [LARGE SCALE GENOMIC DNA]</scope>
</reference>
<dbReference type="OrthoDB" id="432616at2759"/>
<dbReference type="EMBL" id="CAMXCT030001315">
    <property type="protein sequence ID" value="CAL4776243.1"/>
    <property type="molecule type" value="Genomic_DNA"/>
</dbReference>
<accession>A0A9P1CER7</accession>
<name>A0A9P1CER7_9DINO</name>
<dbReference type="EMBL" id="CAMXCT020001315">
    <property type="protein sequence ID" value="CAL1142306.1"/>
    <property type="molecule type" value="Genomic_DNA"/>
</dbReference>
<comment type="caution">
    <text evidence="1">The sequence shown here is derived from an EMBL/GenBank/DDBJ whole genome shotgun (WGS) entry which is preliminary data.</text>
</comment>
<keyword evidence="4" id="KW-1185">Reference proteome</keyword>
<sequence>MAILFCYGELVGGTCVEGASEEVFWVDCRSAQVSWTVPEMGQIIDLVRLSQSLEELEQRHLALSPKAFQESAVAAESLPFELMPENPDVE</sequence>
<protein>
    <submittedName>
        <fullName evidence="3">Copia protein</fullName>
    </submittedName>
</protein>
<proteinExistence type="predicted"/>
<dbReference type="Proteomes" id="UP001152797">
    <property type="component" value="Unassembled WGS sequence"/>
</dbReference>
<organism evidence="1">
    <name type="scientific">Cladocopium goreaui</name>
    <dbReference type="NCBI Taxonomy" id="2562237"/>
    <lineage>
        <taxon>Eukaryota</taxon>
        <taxon>Sar</taxon>
        <taxon>Alveolata</taxon>
        <taxon>Dinophyceae</taxon>
        <taxon>Suessiales</taxon>
        <taxon>Symbiodiniaceae</taxon>
        <taxon>Cladocopium</taxon>
    </lineage>
</organism>